<dbReference type="GO" id="GO:0016413">
    <property type="term" value="F:O-acetyltransferase activity"/>
    <property type="evidence" value="ECO:0007669"/>
    <property type="project" value="InterPro"/>
</dbReference>
<evidence type="ECO:0000256" key="5">
    <source>
        <dbReference type="ARBA" id="ARBA00022989"/>
    </source>
</evidence>
<evidence type="ECO:0000256" key="7">
    <source>
        <dbReference type="SAM" id="Phobius"/>
    </source>
</evidence>
<comment type="subcellular location">
    <subcellularLocation>
        <location evidence="1">Membrane</location>
        <topology evidence="1">Single-pass membrane protein</topology>
    </subcellularLocation>
</comment>
<proteinExistence type="inferred from homology"/>
<evidence type="ECO:0000256" key="2">
    <source>
        <dbReference type="ARBA" id="ARBA00007727"/>
    </source>
</evidence>
<dbReference type="InterPro" id="IPR025846">
    <property type="entry name" value="TBL_N"/>
</dbReference>
<dbReference type="Proteomes" id="UP001234989">
    <property type="component" value="Chromosome 10"/>
</dbReference>
<evidence type="ECO:0000259" key="9">
    <source>
        <dbReference type="Pfam" id="PF14416"/>
    </source>
</evidence>
<evidence type="ECO:0000256" key="1">
    <source>
        <dbReference type="ARBA" id="ARBA00004167"/>
    </source>
</evidence>
<evidence type="ECO:0000256" key="6">
    <source>
        <dbReference type="ARBA" id="ARBA00023136"/>
    </source>
</evidence>
<evidence type="ECO:0000256" key="3">
    <source>
        <dbReference type="ARBA" id="ARBA00022692"/>
    </source>
</evidence>
<dbReference type="Pfam" id="PF14416">
    <property type="entry name" value="PMR5N"/>
    <property type="match status" value="1"/>
</dbReference>
<evidence type="ECO:0000313" key="11">
    <source>
        <dbReference type="Proteomes" id="UP001234989"/>
    </source>
</evidence>
<keyword evidence="4" id="KW-0735">Signal-anchor</keyword>
<evidence type="ECO:0008006" key="12">
    <source>
        <dbReference type="Google" id="ProtNLM"/>
    </source>
</evidence>
<sequence>MVSYHVVNKKQFSVIFVKFSVCFLLMGLAYRIFSSTSIQFSPLEFFHKGFLPENTLPPALESGNLTAKVMDQSSRNGKCDLYIGDWVPDTTGPFYTNHTCYSIEAHQNCMRNGRPDTGYLYWRWKPRDCELPKFNPKRFLDMTRHKSLAFIGDSIMRKHVQSLLCILSQFDNFDFVVIAGGKWYLKTAVYYENSKIVGCHNCKGKNITEVGFEYAYHKALNSILKHITRSKHKTFTFFRTTTPDHFENGEWNNGGYCNRTGPFKKGEIDMRDINEAMRKIELDEFERALRISSEVGLTVKLLDTTFLSLLRPDGHPGVYRQYQPFAGGNRHRKVQNDCLHWCLPGPIDSWNDLMMETLVSS</sequence>
<dbReference type="PANTHER" id="PTHR32285:SF183">
    <property type="entry name" value="CCHC-TYPE DOMAIN-CONTAINING PROTEIN"/>
    <property type="match status" value="1"/>
</dbReference>
<gene>
    <name evidence="10" type="ORF">MTR67_042612</name>
</gene>
<keyword evidence="6 7" id="KW-0472">Membrane</keyword>
<feature type="domain" description="Trichome birefringence-like N-terminal" evidence="9">
    <location>
        <begin position="78"/>
        <end position="130"/>
    </location>
</feature>
<dbReference type="AlphaFoldDB" id="A0AAF0UN49"/>
<dbReference type="InterPro" id="IPR029962">
    <property type="entry name" value="TBL"/>
</dbReference>
<feature type="transmembrane region" description="Helical" evidence="7">
    <location>
        <begin position="12"/>
        <end position="33"/>
    </location>
</feature>
<dbReference type="PANTHER" id="PTHR32285">
    <property type="entry name" value="PROTEIN TRICHOME BIREFRINGENCE-LIKE 9-RELATED"/>
    <property type="match status" value="1"/>
</dbReference>
<keyword evidence="5 7" id="KW-1133">Transmembrane helix</keyword>
<dbReference type="EMBL" id="CP133621">
    <property type="protein sequence ID" value="WMV49227.1"/>
    <property type="molecule type" value="Genomic_DNA"/>
</dbReference>
<keyword evidence="3 7" id="KW-0812">Transmembrane</keyword>
<evidence type="ECO:0000256" key="4">
    <source>
        <dbReference type="ARBA" id="ARBA00022968"/>
    </source>
</evidence>
<feature type="domain" description="Trichome birefringence-like C-terminal" evidence="8">
    <location>
        <begin position="168"/>
        <end position="356"/>
    </location>
</feature>
<protein>
    <recommendedName>
        <fullName evidence="12">Trichome birefringence-like N-terminal domain-containing protein</fullName>
    </recommendedName>
</protein>
<keyword evidence="11" id="KW-1185">Reference proteome</keyword>
<reference evidence="10" key="1">
    <citation type="submission" date="2023-08" db="EMBL/GenBank/DDBJ databases">
        <title>A de novo genome assembly of Solanum verrucosum Schlechtendal, a Mexican diploid species geographically isolated from the other diploid A-genome species in potato relatives.</title>
        <authorList>
            <person name="Hosaka K."/>
        </authorList>
    </citation>
    <scope>NUCLEOTIDE SEQUENCE</scope>
    <source>
        <tissue evidence="10">Young leaves</tissue>
    </source>
</reference>
<evidence type="ECO:0000259" key="8">
    <source>
        <dbReference type="Pfam" id="PF13839"/>
    </source>
</evidence>
<comment type="similarity">
    <text evidence="2">Belongs to the PC-esterase family. TBL subfamily.</text>
</comment>
<name>A0AAF0UN49_SOLVR</name>
<dbReference type="InterPro" id="IPR026057">
    <property type="entry name" value="TBL_C"/>
</dbReference>
<organism evidence="10 11">
    <name type="scientific">Solanum verrucosum</name>
    <dbReference type="NCBI Taxonomy" id="315347"/>
    <lineage>
        <taxon>Eukaryota</taxon>
        <taxon>Viridiplantae</taxon>
        <taxon>Streptophyta</taxon>
        <taxon>Embryophyta</taxon>
        <taxon>Tracheophyta</taxon>
        <taxon>Spermatophyta</taxon>
        <taxon>Magnoliopsida</taxon>
        <taxon>eudicotyledons</taxon>
        <taxon>Gunneridae</taxon>
        <taxon>Pentapetalae</taxon>
        <taxon>asterids</taxon>
        <taxon>lamiids</taxon>
        <taxon>Solanales</taxon>
        <taxon>Solanaceae</taxon>
        <taxon>Solanoideae</taxon>
        <taxon>Solaneae</taxon>
        <taxon>Solanum</taxon>
    </lineage>
</organism>
<dbReference type="Pfam" id="PF13839">
    <property type="entry name" value="PC-Esterase"/>
    <property type="match status" value="1"/>
</dbReference>
<accession>A0AAF0UN49</accession>
<dbReference type="GO" id="GO:0016020">
    <property type="term" value="C:membrane"/>
    <property type="evidence" value="ECO:0007669"/>
    <property type="project" value="UniProtKB-SubCell"/>
</dbReference>
<evidence type="ECO:0000313" key="10">
    <source>
        <dbReference type="EMBL" id="WMV49227.1"/>
    </source>
</evidence>
<dbReference type="GO" id="GO:0005794">
    <property type="term" value="C:Golgi apparatus"/>
    <property type="evidence" value="ECO:0007669"/>
    <property type="project" value="TreeGrafter"/>
</dbReference>